<sequence>MQLLDFPHELLSYIVHFADLDTLCELSLTEKRIFHNIARDFHWRNITVIFGTDPNPKLNIFSFDSGHLEAIRSLSVVVDGDFDASLSSFTLVLPSMTNISHICICMILWRLTDADLSKMKKLSPVDTCRDTGRHDLLHSTHALEFFRKIGCTDRVGHKELAVTSSSAQDLTD</sequence>
<accession>A0A2H3BK56</accession>
<evidence type="ECO:0000313" key="2">
    <source>
        <dbReference type="EMBL" id="PBK64947.1"/>
    </source>
</evidence>
<organism evidence="2 3">
    <name type="scientific">Armillaria solidipes</name>
    <dbReference type="NCBI Taxonomy" id="1076256"/>
    <lineage>
        <taxon>Eukaryota</taxon>
        <taxon>Fungi</taxon>
        <taxon>Dikarya</taxon>
        <taxon>Basidiomycota</taxon>
        <taxon>Agaricomycotina</taxon>
        <taxon>Agaricomycetes</taxon>
        <taxon>Agaricomycetidae</taxon>
        <taxon>Agaricales</taxon>
        <taxon>Marasmiineae</taxon>
        <taxon>Physalacriaceae</taxon>
        <taxon>Armillaria</taxon>
    </lineage>
</organism>
<reference evidence="3" key="1">
    <citation type="journal article" date="2017" name="Nat. Ecol. Evol.">
        <title>Genome expansion and lineage-specific genetic innovations in the forest pathogenic fungi Armillaria.</title>
        <authorList>
            <person name="Sipos G."/>
            <person name="Prasanna A.N."/>
            <person name="Walter M.C."/>
            <person name="O'Connor E."/>
            <person name="Balint B."/>
            <person name="Krizsan K."/>
            <person name="Kiss B."/>
            <person name="Hess J."/>
            <person name="Varga T."/>
            <person name="Slot J."/>
            <person name="Riley R."/>
            <person name="Boka B."/>
            <person name="Rigling D."/>
            <person name="Barry K."/>
            <person name="Lee J."/>
            <person name="Mihaltcheva S."/>
            <person name="LaButti K."/>
            <person name="Lipzen A."/>
            <person name="Waldron R."/>
            <person name="Moloney N.M."/>
            <person name="Sperisen C."/>
            <person name="Kredics L."/>
            <person name="Vagvoelgyi C."/>
            <person name="Patrignani A."/>
            <person name="Fitzpatrick D."/>
            <person name="Nagy I."/>
            <person name="Doyle S."/>
            <person name="Anderson J.B."/>
            <person name="Grigoriev I.V."/>
            <person name="Gueldener U."/>
            <person name="Muensterkoetter M."/>
            <person name="Nagy L.G."/>
        </authorList>
    </citation>
    <scope>NUCLEOTIDE SEQUENCE [LARGE SCALE GENOMIC DNA]</scope>
    <source>
        <strain evidence="3">28-4</strain>
    </source>
</reference>
<evidence type="ECO:0000313" key="3">
    <source>
        <dbReference type="Proteomes" id="UP000218334"/>
    </source>
</evidence>
<dbReference type="Proteomes" id="UP000218334">
    <property type="component" value="Unassembled WGS sequence"/>
</dbReference>
<dbReference type="InterPro" id="IPR001810">
    <property type="entry name" value="F-box_dom"/>
</dbReference>
<keyword evidence="3" id="KW-1185">Reference proteome</keyword>
<name>A0A2H3BK56_9AGAR</name>
<protein>
    <recommendedName>
        <fullName evidence="1">F-box domain-containing protein</fullName>
    </recommendedName>
</protein>
<feature type="domain" description="F-box" evidence="1">
    <location>
        <begin position="1"/>
        <end position="46"/>
    </location>
</feature>
<evidence type="ECO:0000259" key="1">
    <source>
        <dbReference type="PROSITE" id="PS50181"/>
    </source>
</evidence>
<dbReference type="AlphaFoldDB" id="A0A2H3BK56"/>
<dbReference type="EMBL" id="KZ293448">
    <property type="protein sequence ID" value="PBK64947.1"/>
    <property type="molecule type" value="Genomic_DNA"/>
</dbReference>
<proteinExistence type="predicted"/>
<dbReference type="PROSITE" id="PS50181">
    <property type="entry name" value="FBOX"/>
    <property type="match status" value="1"/>
</dbReference>
<gene>
    <name evidence="2" type="ORF">ARMSODRAFT_978640</name>
</gene>